<dbReference type="InterPro" id="IPR002305">
    <property type="entry name" value="aa-tRNA-synth_Ic"/>
</dbReference>
<dbReference type="InterPro" id="IPR002307">
    <property type="entry name" value="Tyr-tRNA-ligase"/>
</dbReference>
<dbReference type="EMBL" id="CAJOBI010214409">
    <property type="protein sequence ID" value="CAF5026042.1"/>
    <property type="molecule type" value="Genomic_DNA"/>
</dbReference>
<accession>A0A8S3E273</accession>
<reference evidence="8" key="1">
    <citation type="submission" date="2021-02" db="EMBL/GenBank/DDBJ databases">
        <authorList>
            <person name="Nowell W R."/>
        </authorList>
    </citation>
    <scope>NUCLEOTIDE SEQUENCE</scope>
</reference>
<dbReference type="InterPro" id="IPR014729">
    <property type="entry name" value="Rossmann-like_a/b/a_fold"/>
</dbReference>
<evidence type="ECO:0000256" key="6">
    <source>
        <dbReference type="ARBA" id="ARBA00023146"/>
    </source>
</evidence>
<dbReference type="GO" id="GO:0005524">
    <property type="term" value="F:ATP binding"/>
    <property type="evidence" value="ECO:0007669"/>
    <property type="project" value="UniProtKB-KW"/>
</dbReference>
<evidence type="ECO:0000313" key="9">
    <source>
        <dbReference type="Proteomes" id="UP000676336"/>
    </source>
</evidence>
<sequence length="57" mass="6136">VVTEHDAKKAGAEVVKQVASALLSGLLYPGLQALDEEYLKVDAQFGGVDQRKIFTFA</sequence>
<keyword evidence="6" id="KW-0030">Aminoacyl-tRNA synthetase</keyword>
<feature type="non-terminal residue" evidence="8">
    <location>
        <position position="57"/>
    </location>
</feature>
<evidence type="ECO:0000256" key="5">
    <source>
        <dbReference type="ARBA" id="ARBA00022917"/>
    </source>
</evidence>
<evidence type="ECO:0000256" key="4">
    <source>
        <dbReference type="ARBA" id="ARBA00022840"/>
    </source>
</evidence>
<name>A0A8S3E273_9BILA</name>
<organism evidence="8 9">
    <name type="scientific">Rotaria magnacalcarata</name>
    <dbReference type="NCBI Taxonomy" id="392030"/>
    <lineage>
        <taxon>Eukaryota</taxon>
        <taxon>Metazoa</taxon>
        <taxon>Spiralia</taxon>
        <taxon>Gnathifera</taxon>
        <taxon>Rotifera</taxon>
        <taxon>Eurotatoria</taxon>
        <taxon>Bdelloidea</taxon>
        <taxon>Philodinida</taxon>
        <taxon>Philodinidae</taxon>
        <taxon>Rotaria</taxon>
    </lineage>
</organism>
<keyword evidence="3" id="KW-0547">Nucleotide-binding</keyword>
<dbReference type="GO" id="GO:0006437">
    <property type="term" value="P:tyrosyl-tRNA aminoacylation"/>
    <property type="evidence" value="ECO:0007669"/>
    <property type="project" value="InterPro"/>
</dbReference>
<feature type="non-terminal residue" evidence="8">
    <location>
        <position position="1"/>
    </location>
</feature>
<protein>
    <recommendedName>
        <fullName evidence="1">tyrosine--tRNA ligase</fullName>
        <ecNumber evidence="1">6.1.1.1</ecNumber>
    </recommendedName>
    <alternativeName>
        <fullName evidence="7">Tyrosyl-tRNA synthetase</fullName>
    </alternativeName>
</protein>
<dbReference type="PRINTS" id="PR01040">
    <property type="entry name" value="TRNASYNTHTYR"/>
</dbReference>
<comment type="caution">
    <text evidence="8">The sequence shown here is derived from an EMBL/GenBank/DDBJ whole genome shotgun (WGS) entry which is preliminary data.</text>
</comment>
<dbReference type="Gene3D" id="3.40.50.620">
    <property type="entry name" value="HUPs"/>
    <property type="match status" value="1"/>
</dbReference>
<dbReference type="AlphaFoldDB" id="A0A8S3E273"/>
<evidence type="ECO:0000256" key="3">
    <source>
        <dbReference type="ARBA" id="ARBA00022741"/>
    </source>
</evidence>
<dbReference type="SUPFAM" id="SSF52374">
    <property type="entry name" value="Nucleotidylyl transferase"/>
    <property type="match status" value="1"/>
</dbReference>
<keyword evidence="5" id="KW-0648">Protein biosynthesis</keyword>
<dbReference type="Pfam" id="PF00579">
    <property type="entry name" value="tRNA-synt_1b"/>
    <property type="match status" value="1"/>
</dbReference>
<gene>
    <name evidence="8" type="ORF">SMN809_LOCUS57870</name>
</gene>
<proteinExistence type="predicted"/>
<dbReference type="EC" id="6.1.1.1" evidence="1"/>
<evidence type="ECO:0000256" key="1">
    <source>
        <dbReference type="ARBA" id="ARBA00013160"/>
    </source>
</evidence>
<evidence type="ECO:0000256" key="7">
    <source>
        <dbReference type="ARBA" id="ARBA00033323"/>
    </source>
</evidence>
<keyword evidence="2" id="KW-0436">Ligase</keyword>
<keyword evidence="4" id="KW-0067">ATP-binding</keyword>
<evidence type="ECO:0000313" key="8">
    <source>
        <dbReference type="EMBL" id="CAF5026042.1"/>
    </source>
</evidence>
<evidence type="ECO:0000256" key="2">
    <source>
        <dbReference type="ARBA" id="ARBA00022598"/>
    </source>
</evidence>
<dbReference type="GO" id="GO:0004831">
    <property type="term" value="F:tyrosine-tRNA ligase activity"/>
    <property type="evidence" value="ECO:0007669"/>
    <property type="project" value="UniProtKB-EC"/>
</dbReference>
<dbReference type="Proteomes" id="UP000676336">
    <property type="component" value="Unassembled WGS sequence"/>
</dbReference>